<reference evidence="2 3" key="1">
    <citation type="journal article" date="2016" name="Nat. Commun.">
        <title>Thousands of microbial genomes shed light on interconnected biogeochemical processes in an aquifer system.</title>
        <authorList>
            <person name="Anantharaman K."/>
            <person name="Brown C.T."/>
            <person name="Hug L.A."/>
            <person name="Sharon I."/>
            <person name="Castelle C.J."/>
            <person name="Probst A.J."/>
            <person name="Thomas B.C."/>
            <person name="Singh A."/>
            <person name="Wilkins M.J."/>
            <person name="Karaoz U."/>
            <person name="Brodie E.L."/>
            <person name="Williams K.H."/>
            <person name="Hubbard S.S."/>
            <person name="Banfield J.F."/>
        </authorList>
    </citation>
    <scope>NUCLEOTIDE SEQUENCE [LARGE SCALE GENOMIC DNA]</scope>
</reference>
<organism evidence="2 3">
    <name type="scientific">Candidatus Kaiserbacteria bacterium RIFCSPHIGHO2_02_FULL_50_50</name>
    <dbReference type="NCBI Taxonomy" id="1798492"/>
    <lineage>
        <taxon>Bacteria</taxon>
        <taxon>Candidatus Kaiseribacteriota</taxon>
    </lineage>
</organism>
<evidence type="ECO:0000313" key="3">
    <source>
        <dbReference type="Proteomes" id="UP000178794"/>
    </source>
</evidence>
<dbReference type="AlphaFoldDB" id="A0A1F6DFN0"/>
<dbReference type="Proteomes" id="UP000178794">
    <property type="component" value="Unassembled WGS sequence"/>
</dbReference>
<evidence type="ECO:0000256" key="1">
    <source>
        <dbReference type="PROSITE-ProRule" id="PRU00510"/>
    </source>
</evidence>
<dbReference type="PROSITE" id="PS51128">
    <property type="entry name" value="ZF_DKSA_2"/>
    <property type="match status" value="1"/>
</dbReference>
<sequence>METESYKIALEGELTEVTRLLEEVAARDPKDAHNWVPKTDDIAADEADEIDVADKTEAWAERTGEVAELERRYNDVRRALERIEKGTYGICEISGHPIETARLEANLAARTCIAHKDEEDTLS</sequence>
<comment type="caution">
    <text evidence="2">The sequence shown here is derived from an EMBL/GenBank/DDBJ whole genome shotgun (WGS) entry which is preliminary data.</text>
</comment>
<evidence type="ECO:0000313" key="2">
    <source>
        <dbReference type="EMBL" id="OGG60176.1"/>
    </source>
</evidence>
<gene>
    <name evidence="2" type="ORF">A3C89_02175</name>
</gene>
<name>A0A1F6DFN0_9BACT</name>
<dbReference type="STRING" id="1798492.A3C89_02175"/>
<dbReference type="SUPFAM" id="SSF109635">
    <property type="entry name" value="DnaK suppressor protein DksA, alpha-hairpin domain"/>
    <property type="match status" value="1"/>
</dbReference>
<dbReference type="PANTHER" id="PTHR33823:SF2">
    <property type="entry name" value="RNA POLYMERASE-BINDING TRANSCRIPTION FACTOR DKSA"/>
    <property type="match status" value="1"/>
</dbReference>
<dbReference type="InterPro" id="IPR037187">
    <property type="entry name" value="DnaK_N"/>
</dbReference>
<dbReference type="EMBL" id="MFLF01000009">
    <property type="protein sequence ID" value="OGG60176.1"/>
    <property type="molecule type" value="Genomic_DNA"/>
</dbReference>
<dbReference type="PANTHER" id="PTHR33823">
    <property type="entry name" value="RNA POLYMERASE-BINDING TRANSCRIPTION FACTOR DKSA-RELATED"/>
    <property type="match status" value="1"/>
</dbReference>
<proteinExistence type="predicted"/>
<accession>A0A1F6DFN0</accession>
<protein>
    <submittedName>
        <fullName evidence="2">Uncharacterized protein</fullName>
    </submittedName>
</protein>
<feature type="zinc finger region" description="dksA C4-type" evidence="1">
    <location>
        <begin position="91"/>
        <end position="115"/>
    </location>
</feature>
<dbReference type="Gene3D" id="1.20.120.910">
    <property type="entry name" value="DksA, coiled-coil domain"/>
    <property type="match status" value="1"/>
</dbReference>